<dbReference type="EMBL" id="AMXE01000017">
    <property type="protein sequence ID" value="ENO89281.1"/>
    <property type="molecule type" value="Genomic_DNA"/>
</dbReference>
<evidence type="ECO:0000259" key="3">
    <source>
        <dbReference type="PROSITE" id="PS50977"/>
    </source>
</evidence>
<keyword evidence="1 2" id="KW-0238">DNA-binding</keyword>
<dbReference type="Pfam" id="PF17918">
    <property type="entry name" value="TetR_C_15"/>
    <property type="match status" value="1"/>
</dbReference>
<proteinExistence type="predicted"/>
<organism evidence="4 5">
    <name type="scientific">Thauera linaloolentis (strain DSM 12138 / JCM 21573 / CCUG 41526 / CIP 105981 / IAM 15112 / NBRC 102519 / 47Lol)</name>
    <dbReference type="NCBI Taxonomy" id="1123367"/>
    <lineage>
        <taxon>Bacteria</taxon>
        <taxon>Pseudomonadati</taxon>
        <taxon>Pseudomonadota</taxon>
        <taxon>Betaproteobacteria</taxon>
        <taxon>Rhodocyclales</taxon>
        <taxon>Zoogloeaceae</taxon>
        <taxon>Thauera</taxon>
    </lineage>
</organism>
<dbReference type="InterPro" id="IPR001647">
    <property type="entry name" value="HTH_TetR"/>
</dbReference>
<reference evidence="4 5" key="1">
    <citation type="submission" date="2012-09" db="EMBL/GenBank/DDBJ databases">
        <title>Draft Genome Sequences of 6 Strains from Genus Thauera.</title>
        <authorList>
            <person name="Liu B."/>
            <person name="Shapleigh J.P."/>
            <person name="Frostegard A.H."/>
        </authorList>
    </citation>
    <scope>NUCLEOTIDE SEQUENCE [LARGE SCALE GENOMIC DNA]</scope>
    <source>
        <strain evidence="5">47Lol / DSM 12138</strain>
    </source>
</reference>
<dbReference type="AlphaFoldDB" id="N6Y519"/>
<evidence type="ECO:0000256" key="2">
    <source>
        <dbReference type="PROSITE-ProRule" id="PRU00335"/>
    </source>
</evidence>
<dbReference type="SUPFAM" id="SSF46689">
    <property type="entry name" value="Homeodomain-like"/>
    <property type="match status" value="1"/>
</dbReference>
<dbReference type="PANTHER" id="PTHR30055">
    <property type="entry name" value="HTH-TYPE TRANSCRIPTIONAL REGULATOR RUTR"/>
    <property type="match status" value="1"/>
</dbReference>
<dbReference type="InterPro" id="IPR050109">
    <property type="entry name" value="HTH-type_TetR-like_transc_reg"/>
</dbReference>
<feature type="domain" description="HTH tetR-type" evidence="3">
    <location>
        <begin position="1"/>
        <end position="61"/>
    </location>
</feature>
<dbReference type="Pfam" id="PF00440">
    <property type="entry name" value="TetR_N"/>
    <property type="match status" value="1"/>
</dbReference>
<evidence type="ECO:0000313" key="4">
    <source>
        <dbReference type="EMBL" id="ENO89281.1"/>
    </source>
</evidence>
<sequence>MATVDAIHTATIQVLAAEGLALCTTTRVAERAGVSVGSLYQYYPNRRSLLAAVLGRHLDHVAEAVEQTCIAQRSKPIADMAQALVHAFIGAKLEHPAASKALYAVAEEHGGAALVTHAKARMHKAVALMLDTATDARFNELNTVSLLTMSAMIGPVQALLEEDASAEFTKALRAHLCRLIQAYLRSVSRSA</sequence>
<dbReference type="eggNOG" id="COG1309">
    <property type="taxonomic scope" value="Bacteria"/>
</dbReference>
<dbReference type="InterPro" id="IPR041669">
    <property type="entry name" value="TetR_C_15"/>
</dbReference>
<dbReference type="GO" id="GO:0003700">
    <property type="term" value="F:DNA-binding transcription factor activity"/>
    <property type="evidence" value="ECO:0007669"/>
    <property type="project" value="TreeGrafter"/>
</dbReference>
<evidence type="ECO:0000256" key="1">
    <source>
        <dbReference type="ARBA" id="ARBA00023125"/>
    </source>
</evidence>
<dbReference type="InterPro" id="IPR009057">
    <property type="entry name" value="Homeodomain-like_sf"/>
</dbReference>
<protein>
    <recommendedName>
        <fullName evidence="3">HTH tetR-type domain-containing protein</fullName>
    </recommendedName>
</protein>
<evidence type="ECO:0000313" key="5">
    <source>
        <dbReference type="Proteomes" id="UP000013232"/>
    </source>
</evidence>
<dbReference type="PANTHER" id="PTHR30055:SF201">
    <property type="entry name" value="TRANSCRIPTIONAL REGULATORY PROTEIN"/>
    <property type="match status" value="1"/>
</dbReference>
<dbReference type="PROSITE" id="PS50977">
    <property type="entry name" value="HTH_TETR_2"/>
    <property type="match status" value="1"/>
</dbReference>
<dbReference type="GO" id="GO:0000976">
    <property type="term" value="F:transcription cis-regulatory region binding"/>
    <property type="evidence" value="ECO:0007669"/>
    <property type="project" value="TreeGrafter"/>
</dbReference>
<dbReference type="Proteomes" id="UP000013232">
    <property type="component" value="Unassembled WGS sequence"/>
</dbReference>
<comment type="caution">
    <text evidence="4">The sequence shown here is derived from an EMBL/GenBank/DDBJ whole genome shotgun (WGS) entry which is preliminary data.</text>
</comment>
<feature type="DNA-binding region" description="H-T-H motif" evidence="2">
    <location>
        <begin position="24"/>
        <end position="43"/>
    </location>
</feature>
<dbReference type="RefSeq" id="WP_004335970.1">
    <property type="nucleotide sequence ID" value="NZ_AMXE01000017.1"/>
</dbReference>
<dbReference type="Gene3D" id="1.10.357.10">
    <property type="entry name" value="Tetracycline Repressor, domain 2"/>
    <property type="match status" value="1"/>
</dbReference>
<accession>N6Y519</accession>
<keyword evidence="5" id="KW-1185">Reference proteome</keyword>
<dbReference type="STRING" id="1123367.GCA_000621305_01188"/>
<gene>
    <name evidence="4" type="ORF">C666_06855</name>
</gene>
<dbReference type="PRINTS" id="PR00455">
    <property type="entry name" value="HTHTETR"/>
</dbReference>
<name>N6Y519_THAL4</name>